<dbReference type="EMBL" id="MSFK01000014">
    <property type="protein sequence ID" value="PWY87132.1"/>
    <property type="molecule type" value="Genomic_DNA"/>
</dbReference>
<dbReference type="GO" id="GO:0003677">
    <property type="term" value="F:DNA binding"/>
    <property type="evidence" value="ECO:0007669"/>
    <property type="project" value="UniProtKB-KW"/>
</dbReference>
<keyword evidence="2" id="KW-0805">Transcription regulation</keyword>
<dbReference type="GO" id="GO:0006351">
    <property type="term" value="P:DNA-templated transcription"/>
    <property type="evidence" value="ECO:0007669"/>
    <property type="project" value="InterPro"/>
</dbReference>
<evidence type="ECO:0000256" key="3">
    <source>
        <dbReference type="ARBA" id="ARBA00023125"/>
    </source>
</evidence>
<dbReference type="GeneID" id="37118395"/>
<dbReference type="Pfam" id="PF04082">
    <property type="entry name" value="Fungal_trans"/>
    <property type="match status" value="1"/>
</dbReference>
<dbReference type="InterPro" id="IPR052783">
    <property type="entry name" value="Metabolic/Drug-Res_Regulator"/>
</dbReference>
<evidence type="ECO:0000259" key="7">
    <source>
        <dbReference type="PROSITE" id="PS50048"/>
    </source>
</evidence>
<dbReference type="GO" id="GO:0008270">
    <property type="term" value="F:zinc ion binding"/>
    <property type="evidence" value="ECO:0007669"/>
    <property type="project" value="InterPro"/>
</dbReference>
<dbReference type="Pfam" id="PF00172">
    <property type="entry name" value="Zn_clus"/>
    <property type="match status" value="1"/>
</dbReference>
<name>A0A317WPE5_9EURO</name>
<reference evidence="8 9" key="1">
    <citation type="submission" date="2016-12" db="EMBL/GenBank/DDBJ databases">
        <title>The genomes of Aspergillus section Nigri reveals drivers in fungal speciation.</title>
        <authorList>
            <consortium name="DOE Joint Genome Institute"/>
            <person name="Vesth T.C."/>
            <person name="Nybo J."/>
            <person name="Theobald S."/>
            <person name="Brandl J."/>
            <person name="Frisvad J.C."/>
            <person name="Nielsen K.F."/>
            <person name="Lyhne E.K."/>
            <person name="Kogle M.E."/>
            <person name="Kuo A."/>
            <person name="Riley R."/>
            <person name="Clum A."/>
            <person name="Nolan M."/>
            <person name="Lipzen A."/>
            <person name="Salamov A."/>
            <person name="Henrissat B."/>
            <person name="Wiebenga A."/>
            <person name="De Vries R.P."/>
            <person name="Grigoriev I.V."/>
            <person name="Mortensen U.H."/>
            <person name="Andersen M.R."/>
            <person name="Baker S.E."/>
        </authorList>
    </citation>
    <scope>NUCLEOTIDE SEQUENCE [LARGE SCALE GENOMIC DNA]</scope>
    <source>
        <strain evidence="8 9">CBS 115572</strain>
    </source>
</reference>
<feature type="region of interest" description="Disordered" evidence="6">
    <location>
        <begin position="109"/>
        <end position="134"/>
    </location>
</feature>
<dbReference type="CDD" id="cd00067">
    <property type="entry name" value="GAL4"/>
    <property type="match status" value="1"/>
</dbReference>
<evidence type="ECO:0000256" key="1">
    <source>
        <dbReference type="ARBA" id="ARBA00022723"/>
    </source>
</evidence>
<evidence type="ECO:0000313" key="9">
    <source>
        <dbReference type="Proteomes" id="UP000246702"/>
    </source>
</evidence>
<dbReference type="InterPro" id="IPR001138">
    <property type="entry name" value="Zn2Cys6_DnaBD"/>
</dbReference>
<comment type="caution">
    <text evidence="8">The sequence shown here is derived from an EMBL/GenBank/DDBJ whole genome shotgun (WGS) entry which is preliminary data.</text>
</comment>
<dbReference type="OrthoDB" id="2534600at2759"/>
<accession>A0A317WPE5</accession>
<feature type="domain" description="Zn(2)-C6 fungal-type" evidence="7">
    <location>
        <begin position="15"/>
        <end position="45"/>
    </location>
</feature>
<dbReference type="Gene3D" id="4.10.240.10">
    <property type="entry name" value="Zn(2)-C6 fungal-type DNA-binding domain"/>
    <property type="match status" value="1"/>
</dbReference>
<sequence>MPSPRPSKRQRIGRACDQCRHRKSRCDGEQPVCSICRSTGRACTYQIASRHRGLQSGYVRSLEVALGLVLDRFPGNEGSLRRILRDTRQHTLEVASELADRGRHSKLARDVGRLLNGETDKGQSPSDDDPESEVMCAVDENGGERQATQPPKESASPSDCLDCPFPENSDRLLQFYFTHIHSWFPIVERREVLRSLHTPPQASKSARDVSCRLVLWAIVAYSSAMDDTLEKSHGPMQIAHAIRLQVLMAPDEAEIGHLQSLLIITLLHLGWGDLRLAWLLAGEVTRMLMMLPESSRTVRYQHTLHGCILLDNLISGILDKAPGISLDDVSHCEPVSEDDVDEWELWTGEKVAAKGPLRSLSTFNLINELMKRPYGGDSASPSLLTLHLTADFVVFCLALHKADSTVGQLALHSLHTTVDMLDTYVRLTGTAKSSPLLRCFIFQAYRCLRIVPMSSPTGPLHGRLVHLIHQLKLTNSETNAPEALFTWLPGRRLSGPMTVYNEYHLNLGNPDHQMATPELSITPVIPMPGQLDQTEDFDALFEEMVSSSPQTRGEPTFAENLGFYAGNLDADFLEQLQHIPDTSDNL</sequence>
<proteinExistence type="predicted"/>
<dbReference type="InterPro" id="IPR007219">
    <property type="entry name" value="XnlR_reg_dom"/>
</dbReference>
<dbReference type="SMART" id="SM00066">
    <property type="entry name" value="GAL4"/>
    <property type="match status" value="1"/>
</dbReference>
<dbReference type="SUPFAM" id="SSF57701">
    <property type="entry name" value="Zn2/Cys6 DNA-binding domain"/>
    <property type="match status" value="1"/>
</dbReference>
<dbReference type="PANTHER" id="PTHR47655:SF2">
    <property type="entry name" value="QUINIC ACID UTILIZATION ACTIVATOR"/>
    <property type="match status" value="1"/>
</dbReference>
<evidence type="ECO:0000256" key="4">
    <source>
        <dbReference type="ARBA" id="ARBA00023163"/>
    </source>
</evidence>
<dbReference type="GO" id="GO:0000981">
    <property type="term" value="F:DNA-binding transcription factor activity, RNA polymerase II-specific"/>
    <property type="evidence" value="ECO:0007669"/>
    <property type="project" value="InterPro"/>
</dbReference>
<keyword evidence="3" id="KW-0238">DNA-binding</keyword>
<evidence type="ECO:0000313" key="8">
    <source>
        <dbReference type="EMBL" id="PWY87132.1"/>
    </source>
</evidence>
<evidence type="ECO:0000256" key="6">
    <source>
        <dbReference type="SAM" id="MobiDB-lite"/>
    </source>
</evidence>
<dbReference type="PROSITE" id="PS50048">
    <property type="entry name" value="ZN2_CY6_FUNGAL_2"/>
    <property type="match status" value="1"/>
</dbReference>
<dbReference type="GO" id="GO:0045944">
    <property type="term" value="P:positive regulation of transcription by RNA polymerase II"/>
    <property type="evidence" value="ECO:0007669"/>
    <property type="project" value="TreeGrafter"/>
</dbReference>
<dbReference type="PROSITE" id="PS00463">
    <property type="entry name" value="ZN2_CY6_FUNGAL_1"/>
    <property type="match status" value="1"/>
</dbReference>
<dbReference type="InterPro" id="IPR036864">
    <property type="entry name" value="Zn2-C6_fun-type_DNA-bd_sf"/>
</dbReference>
<dbReference type="PANTHER" id="PTHR47655">
    <property type="entry name" value="QUINIC ACID UTILIZATION ACTIVATOR"/>
    <property type="match status" value="1"/>
</dbReference>
<protein>
    <recommendedName>
        <fullName evidence="7">Zn(2)-C6 fungal-type domain-containing protein</fullName>
    </recommendedName>
</protein>
<keyword evidence="1" id="KW-0479">Metal-binding</keyword>
<dbReference type="RefSeq" id="XP_025467340.1">
    <property type="nucleotide sequence ID" value="XM_025616252.1"/>
</dbReference>
<evidence type="ECO:0000256" key="5">
    <source>
        <dbReference type="ARBA" id="ARBA00023242"/>
    </source>
</evidence>
<evidence type="ECO:0000256" key="2">
    <source>
        <dbReference type="ARBA" id="ARBA00023015"/>
    </source>
</evidence>
<keyword evidence="4" id="KW-0804">Transcription</keyword>
<dbReference type="CDD" id="cd12148">
    <property type="entry name" value="fungal_TF_MHR"/>
    <property type="match status" value="1"/>
</dbReference>
<keyword evidence="5" id="KW-0539">Nucleus</keyword>
<dbReference type="AlphaFoldDB" id="A0A317WPE5"/>
<dbReference type="STRING" id="1450535.A0A317WPE5"/>
<organism evidence="8 9">
    <name type="scientific">Aspergillus sclerotioniger CBS 115572</name>
    <dbReference type="NCBI Taxonomy" id="1450535"/>
    <lineage>
        <taxon>Eukaryota</taxon>
        <taxon>Fungi</taxon>
        <taxon>Dikarya</taxon>
        <taxon>Ascomycota</taxon>
        <taxon>Pezizomycotina</taxon>
        <taxon>Eurotiomycetes</taxon>
        <taxon>Eurotiomycetidae</taxon>
        <taxon>Eurotiales</taxon>
        <taxon>Aspergillaceae</taxon>
        <taxon>Aspergillus</taxon>
        <taxon>Aspergillus subgen. Circumdati</taxon>
    </lineage>
</organism>
<gene>
    <name evidence="8" type="ORF">BO94DRAFT_596340</name>
</gene>
<keyword evidence="9" id="KW-1185">Reference proteome</keyword>
<dbReference type="Proteomes" id="UP000246702">
    <property type="component" value="Unassembled WGS sequence"/>
</dbReference>